<dbReference type="PROSITE" id="PS00072">
    <property type="entry name" value="ACYL_COA_DH_1"/>
    <property type="match status" value="1"/>
</dbReference>
<feature type="domain" description="Acyl-CoA oxidase/dehydrogenase middle" evidence="7">
    <location>
        <begin position="107"/>
        <end position="202"/>
    </location>
</feature>
<evidence type="ECO:0000256" key="2">
    <source>
        <dbReference type="ARBA" id="ARBA00009347"/>
    </source>
</evidence>
<dbReference type="Proteomes" id="UP000254869">
    <property type="component" value="Unassembled WGS sequence"/>
</dbReference>
<dbReference type="CDD" id="cd00567">
    <property type="entry name" value="ACAD"/>
    <property type="match status" value="1"/>
</dbReference>
<comment type="caution">
    <text evidence="8">The sequence shown here is derived from an EMBL/GenBank/DDBJ whole genome shotgun (WGS) entry which is preliminary data.</text>
</comment>
<comment type="similarity">
    <text evidence="2 5">Belongs to the acyl-CoA dehydrogenase family.</text>
</comment>
<dbReference type="RefSeq" id="WP_211335880.1">
    <property type="nucleotide sequence ID" value="NZ_QQBC01000006.1"/>
</dbReference>
<dbReference type="GO" id="GO:0050660">
    <property type="term" value="F:flavin adenine dinucleotide binding"/>
    <property type="evidence" value="ECO:0007669"/>
    <property type="project" value="InterPro"/>
</dbReference>
<dbReference type="PANTHER" id="PTHR43884">
    <property type="entry name" value="ACYL-COA DEHYDROGENASE"/>
    <property type="match status" value="1"/>
</dbReference>
<dbReference type="InterPro" id="IPR046373">
    <property type="entry name" value="Acyl-CoA_Oxase/DH_mid-dom_sf"/>
</dbReference>
<dbReference type="Pfam" id="PF02770">
    <property type="entry name" value="Acyl-CoA_dh_M"/>
    <property type="match status" value="1"/>
</dbReference>
<dbReference type="InterPro" id="IPR036250">
    <property type="entry name" value="AcylCo_DH-like_C"/>
</dbReference>
<keyword evidence="9" id="KW-1185">Reference proteome</keyword>
<name>A0A370I4D7_9NOCA</name>
<dbReference type="Gene3D" id="1.20.140.10">
    <property type="entry name" value="Butyryl-CoA Dehydrogenase, subunit A, domain 3"/>
    <property type="match status" value="1"/>
</dbReference>
<dbReference type="EMBL" id="QQBC01000006">
    <property type="protein sequence ID" value="RDI65555.1"/>
    <property type="molecule type" value="Genomic_DNA"/>
</dbReference>
<evidence type="ECO:0000313" key="8">
    <source>
        <dbReference type="EMBL" id="RDI65555.1"/>
    </source>
</evidence>
<dbReference type="STRING" id="1210086.GCA_001613105_02014"/>
<proteinExistence type="inferred from homology"/>
<evidence type="ECO:0000259" key="6">
    <source>
        <dbReference type="Pfam" id="PF00441"/>
    </source>
</evidence>
<evidence type="ECO:0000256" key="3">
    <source>
        <dbReference type="ARBA" id="ARBA00022630"/>
    </source>
</evidence>
<dbReference type="SUPFAM" id="SSF47203">
    <property type="entry name" value="Acyl-CoA dehydrogenase C-terminal domain-like"/>
    <property type="match status" value="1"/>
</dbReference>
<gene>
    <name evidence="8" type="ORF">DFR76_106427</name>
</gene>
<dbReference type="PANTHER" id="PTHR43884:SF12">
    <property type="entry name" value="ISOVALERYL-COA DEHYDROGENASE, MITOCHONDRIAL-RELATED"/>
    <property type="match status" value="1"/>
</dbReference>
<dbReference type="InterPro" id="IPR006089">
    <property type="entry name" value="Acyl-CoA_DH_CS"/>
</dbReference>
<dbReference type="Gene3D" id="2.40.110.10">
    <property type="entry name" value="Butyryl-CoA Dehydrogenase, subunit A, domain 2"/>
    <property type="match status" value="1"/>
</dbReference>
<dbReference type="Pfam" id="PF00441">
    <property type="entry name" value="Acyl-CoA_dh_1"/>
    <property type="match status" value="1"/>
</dbReference>
<evidence type="ECO:0000259" key="7">
    <source>
        <dbReference type="Pfam" id="PF02770"/>
    </source>
</evidence>
<dbReference type="InterPro" id="IPR009100">
    <property type="entry name" value="AcylCoA_DH/oxidase_NM_dom_sf"/>
</dbReference>
<evidence type="ECO:0000256" key="1">
    <source>
        <dbReference type="ARBA" id="ARBA00001974"/>
    </source>
</evidence>
<accession>A0A370I4D7</accession>
<reference evidence="8 9" key="1">
    <citation type="submission" date="2018-07" db="EMBL/GenBank/DDBJ databases">
        <title>Genomic Encyclopedia of Type Strains, Phase IV (KMG-IV): sequencing the most valuable type-strain genomes for metagenomic binning, comparative biology and taxonomic classification.</title>
        <authorList>
            <person name="Goeker M."/>
        </authorList>
    </citation>
    <scope>NUCLEOTIDE SEQUENCE [LARGE SCALE GENOMIC DNA]</scope>
    <source>
        <strain evidence="8 9">DSM 44290</strain>
    </source>
</reference>
<comment type="cofactor">
    <cofactor evidence="1 5">
        <name>FAD</name>
        <dbReference type="ChEBI" id="CHEBI:57692"/>
    </cofactor>
</comment>
<keyword evidence="4 5" id="KW-0274">FAD</keyword>
<protein>
    <submittedName>
        <fullName evidence="8">Alkylation response protein AidB-like acyl-CoA dehydrogenase</fullName>
    </submittedName>
</protein>
<keyword evidence="5" id="KW-0560">Oxidoreductase</keyword>
<keyword evidence="3 5" id="KW-0285">Flavoprotein</keyword>
<dbReference type="InterPro" id="IPR006091">
    <property type="entry name" value="Acyl-CoA_Oxase/DH_mid-dom"/>
</dbReference>
<dbReference type="InterPro" id="IPR009075">
    <property type="entry name" value="AcylCo_DH/oxidase_C"/>
</dbReference>
<evidence type="ECO:0000256" key="5">
    <source>
        <dbReference type="RuleBase" id="RU362125"/>
    </source>
</evidence>
<feature type="domain" description="Acyl-CoA dehydrogenase/oxidase C-terminal" evidence="6">
    <location>
        <begin position="213"/>
        <end position="364"/>
    </location>
</feature>
<dbReference type="SUPFAM" id="SSF56645">
    <property type="entry name" value="Acyl-CoA dehydrogenase NM domain-like"/>
    <property type="match status" value="1"/>
</dbReference>
<sequence length="370" mass="38903">MEIEDVIAETETQARELLSKLTTDANYADYWNGLAPLGLLGASGEPGGGAVTRAVARIEGLGRAEAPAGIVYALTSQLFGLQFPLRRALSVAPDWLEDAETGKVSLCHALTEEGGGSDPLSMRTSAARQPDGTYLLTGRKAFVTAAPVAAYALVFARTSEGRQPFALTPFVVDLHTAGVTRSDPFPKTALTAVPMGAIDFDDAAALAMVGAEGSGLALLAATTAWERALLLSYALGPMHVTLQRCVRWAGERKQFGRAMGSSHLVAARIADMAACLFRSRRLVYDLAAQFDRATSWRRLATTAAMAKISLSEDFAKFTTLAAGLGGARSFVEGTGLTVDLISPAAAATYAGPNDLLRIAIARDLGLPVEN</sequence>
<evidence type="ECO:0000313" key="9">
    <source>
        <dbReference type="Proteomes" id="UP000254869"/>
    </source>
</evidence>
<evidence type="ECO:0000256" key="4">
    <source>
        <dbReference type="ARBA" id="ARBA00022827"/>
    </source>
</evidence>
<dbReference type="InterPro" id="IPR037069">
    <property type="entry name" value="AcylCoA_DH/ox_N_sf"/>
</dbReference>
<organism evidence="8 9">
    <name type="scientific">Nocardia pseudobrasiliensis</name>
    <dbReference type="NCBI Taxonomy" id="45979"/>
    <lineage>
        <taxon>Bacteria</taxon>
        <taxon>Bacillati</taxon>
        <taxon>Actinomycetota</taxon>
        <taxon>Actinomycetes</taxon>
        <taxon>Mycobacteriales</taxon>
        <taxon>Nocardiaceae</taxon>
        <taxon>Nocardia</taxon>
    </lineage>
</organism>
<dbReference type="Gene3D" id="1.10.540.10">
    <property type="entry name" value="Acyl-CoA dehydrogenase/oxidase, N-terminal domain"/>
    <property type="match status" value="1"/>
</dbReference>
<dbReference type="GO" id="GO:0003995">
    <property type="term" value="F:acyl-CoA dehydrogenase activity"/>
    <property type="evidence" value="ECO:0007669"/>
    <property type="project" value="InterPro"/>
</dbReference>
<dbReference type="AlphaFoldDB" id="A0A370I4D7"/>